<evidence type="ECO:0000256" key="8">
    <source>
        <dbReference type="ARBA" id="ARBA00048679"/>
    </source>
</evidence>
<evidence type="ECO:0000256" key="4">
    <source>
        <dbReference type="ARBA" id="ARBA00022741"/>
    </source>
</evidence>
<sequence>MENYRLENRLGKGAQGQVFLAIDKSDGKKFVLKKVECTDETEATKAFKEAMALQELKHPYICGYKDFFVTWDKEEAAIIVCIVMDYYKMGDLDRLLKKKRKKNEAIEELILKKWCGQMIEALAFVHQRKVIHRDLKPSNIFLTDDLTLSLGDFGVATIMDDARTKARTTVGSMNWMAPEVLEKPYDERSDVWSLGCIILEMATCGFLDTQSMGEVLMGIKQDPARLEEALEPVGKTYSADLSQVIRTMLRRNFQQRPSALELVELPYIKECLALSNSALTGKKKEKEKAAKDCPTDKGIPGVMAFITENKDNEISITKAFKYLNTLQTPQIDEAGKKLIISSMKSSVSEVALQIEACRLLLTLTAAADAETDADDYLFSEEVIRAVILPMKAHPSSRDFQNIACSLLKTIALSEQAAGSIGKLGGIQDILSALRTHPSDAQVCANCCSALSYLTINDKNLDIMREEKGVVDLINAMESHETDSSVMDFTCSALWGLSLEDENVEMMAARGLAKVLLKAITDHKQHADVVKNGCMALSSLVAESEESAYLAHNSEGITIVAEAYHLHKENPDVVEYVCSFFMDLAETEDILEDMKSMSKVKDIIKEVKVKYASNEDIMGNVEMVDSMISGGQPPANRPSSARPKGK</sequence>
<evidence type="ECO:0000256" key="2">
    <source>
        <dbReference type="ARBA" id="ARBA00022527"/>
    </source>
</evidence>
<protein>
    <recommendedName>
        <fullName evidence="1">non-specific serine/threonine protein kinase</fullName>
        <ecNumber evidence="1">2.7.11.1</ecNumber>
    </recommendedName>
</protein>
<dbReference type="OrthoDB" id="248923at2759"/>
<dbReference type="InterPro" id="IPR008271">
    <property type="entry name" value="Ser/Thr_kinase_AS"/>
</dbReference>
<dbReference type="Gene3D" id="1.25.10.10">
    <property type="entry name" value="Leucine-rich Repeat Variant"/>
    <property type="match status" value="1"/>
</dbReference>
<dbReference type="Gene3D" id="1.10.510.10">
    <property type="entry name" value="Transferase(Phosphotransferase) domain 1"/>
    <property type="match status" value="1"/>
</dbReference>
<dbReference type="EC" id="2.7.11.1" evidence="1"/>
<organism evidence="11 12">
    <name type="scientific">Strongylocentrotus purpuratus</name>
    <name type="common">Purple sea urchin</name>
    <dbReference type="NCBI Taxonomy" id="7668"/>
    <lineage>
        <taxon>Eukaryota</taxon>
        <taxon>Metazoa</taxon>
        <taxon>Echinodermata</taxon>
        <taxon>Eleutherozoa</taxon>
        <taxon>Echinozoa</taxon>
        <taxon>Echinoidea</taxon>
        <taxon>Euechinoidea</taxon>
        <taxon>Echinacea</taxon>
        <taxon>Camarodonta</taxon>
        <taxon>Echinidea</taxon>
        <taxon>Strongylocentrotidae</taxon>
        <taxon>Strongylocentrotus</taxon>
    </lineage>
</organism>
<evidence type="ECO:0000256" key="5">
    <source>
        <dbReference type="ARBA" id="ARBA00022777"/>
    </source>
</evidence>
<dbReference type="GeneID" id="763279"/>
<dbReference type="PANTHER" id="PTHR24363:SF0">
    <property type="entry name" value="SERINE_THREONINE KINASE LIKE DOMAIN CONTAINING 1"/>
    <property type="match status" value="1"/>
</dbReference>
<keyword evidence="3" id="KW-0808">Transferase</keyword>
<dbReference type="SUPFAM" id="SSF48371">
    <property type="entry name" value="ARM repeat"/>
    <property type="match status" value="1"/>
</dbReference>
<dbReference type="KEGG" id="spu:763279"/>
<dbReference type="EnsemblMetazoa" id="XM_030997481">
    <property type="protein sequence ID" value="XP_030853341"/>
    <property type="gene ID" value="LOC763279"/>
</dbReference>
<feature type="region of interest" description="Disordered" evidence="9">
    <location>
        <begin position="625"/>
        <end position="645"/>
    </location>
</feature>
<dbReference type="InParanoid" id="A0A7M7PLR8"/>
<evidence type="ECO:0000313" key="11">
    <source>
        <dbReference type="EnsemblMetazoa" id="XP_030853341"/>
    </source>
</evidence>
<dbReference type="GO" id="GO:0005524">
    <property type="term" value="F:ATP binding"/>
    <property type="evidence" value="ECO:0007669"/>
    <property type="project" value="UniProtKB-KW"/>
</dbReference>
<reference evidence="11" key="2">
    <citation type="submission" date="2021-01" db="UniProtKB">
        <authorList>
            <consortium name="EnsemblMetazoa"/>
        </authorList>
    </citation>
    <scope>IDENTIFICATION</scope>
</reference>
<keyword evidence="5" id="KW-0418">Kinase</keyword>
<dbReference type="InterPro" id="IPR016024">
    <property type="entry name" value="ARM-type_fold"/>
</dbReference>
<evidence type="ECO:0000256" key="7">
    <source>
        <dbReference type="ARBA" id="ARBA00047899"/>
    </source>
</evidence>
<dbReference type="RefSeq" id="XP_030853341.1">
    <property type="nucleotide sequence ID" value="XM_030997481.1"/>
</dbReference>
<comment type="catalytic activity">
    <reaction evidence="8">
        <text>L-seryl-[protein] + ATP = O-phospho-L-seryl-[protein] + ADP + H(+)</text>
        <dbReference type="Rhea" id="RHEA:17989"/>
        <dbReference type="Rhea" id="RHEA-COMP:9863"/>
        <dbReference type="Rhea" id="RHEA-COMP:11604"/>
        <dbReference type="ChEBI" id="CHEBI:15378"/>
        <dbReference type="ChEBI" id="CHEBI:29999"/>
        <dbReference type="ChEBI" id="CHEBI:30616"/>
        <dbReference type="ChEBI" id="CHEBI:83421"/>
        <dbReference type="ChEBI" id="CHEBI:456216"/>
        <dbReference type="EC" id="2.7.11.1"/>
    </reaction>
</comment>
<keyword evidence="2" id="KW-0723">Serine/threonine-protein kinase</keyword>
<dbReference type="OMA" id="CECNIPY"/>
<feature type="domain" description="Protein kinase" evidence="10">
    <location>
        <begin position="4"/>
        <end position="268"/>
    </location>
</feature>
<dbReference type="SMART" id="SM00220">
    <property type="entry name" value="S_TKc"/>
    <property type="match status" value="1"/>
</dbReference>
<dbReference type="PROSITE" id="PS00108">
    <property type="entry name" value="PROTEIN_KINASE_ST"/>
    <property type="match status" value="1"/>
</dbReference>
<keyword evidence="6" id="KW-0067">ATP-binding</keyword>
<dbReference type="Proteomes" id="UP000007110">
    <property type="component" value="Unassembled WGS sequence"/>
</dbReference>
<evidence type="ECO:0000256" key="3">
    <source>
        <dbReference type="ARBA" id="ARBA00022679"/>
    </source>
</evidence>
<dbReference type="InterPro" id="IPR000225">
    <property type="entry name" value="Armadillo"/>
</dbReference>
<dbReference type="Pfam" id="PF00069">
    <property type="entry name" value="Pkinase"/>
    <property type="match status" value="1"/>
</dbReference>
<keyword evidence="12" id="KW-1185">Reference proteome</keyword>
<name>A0A7M7PLR8_STRPU</name>
<keyword evidence="4" id="KW-0547">Nucleotide-binding</keyword>
<dbReference type="InterPro" id="IPR011009">
    <property type="entry name" value="Kinase-like_dom_sf"/>
</dbReference>
<reference evidence="12" key="1">
    <citation type="submission" date="2015-02" db="EMBL/GenBank/DDBJ databases">
        <title>Genome sequencing for Strongylocentrotus purpuratus.</title>
        <authorList>
            <person name="Murali S."/>
            <person name="Liu Y."/>
            <person name="Vee V."/>
            <person name="English A."/>
            <person name="Wang M."/>
            <person name="Skinner E."/>
            <person name="Han Y."/>
            <person name="Muzny D.M."/>
            <person name="Worley K.C."/>
            <person name="Gibbs R.A."/>
        </authorList>
    </citation>
    <scope>NUCLEOTIDE SEQUENCE</scope>
</reference>
<evidence type="ECO:0000256" key="1">
    <source>
        <dbReference type="ARBA" id="ARBA00012513"/>
    </source>
</evidence>
<dbReference type="SUPFAM" id="SSF56112">
    <property type="entry name" value="Protein kinase-like (PK-like)"/>
    <property type="match status" value="1"/>
</dbReference>
<dbReference type="GO" id="GO:0004674">
    <property type="term" value="F:protein serine/threonine kinase activity"/>
    <property type="evidence" value="ECO:0000318"/>
    <property type="project" value="GO_Central"/>
</dbReference>
<evidence type="ECO:0000313" key="12">
    <source>
        <dbReference type="Proteomes" id="UP000007110"/>
    </source>
</evidence>
<comment type="catalytic activity">
    <reaction evidence="7">
        <text>L-threonyl-[protein] + ATP = O-phospho-L-threonyl-[protein] + ADP + H(+)</text>
        <dbReference type="Rhea" id="RHEA:46608"/>
        <dbReference type="Rhea" id="RHEA-COMP:11060"/>
        <dbReference type="Rhea" id="RHEA-COMP:11605"/>
        <dbReference type="ChEBI" id="CHEBI:15378"/>
        <dbReference type="ChEBI" id="CHEBI:30013"/>
        <dbReference type="ChEBI" id="CHEBI:30616"/>
        <dbReference type="ChEBI" id="CHEBI:61977"/>
        <dbReference type="ChEBI" id="CHEBI:456216"/>
        <dbReference type="EC" id="2.7.11.1"/>
    </reaction>
</comment>
<dbReference type="SMART" id="SM00185">
    <property type="entry name" value="ARM"/>
    <property type="match status" value="3"/>
</dbReference>
<dbReference type="PROSITE" id="PS50011">
    <property type="entry name" value="PROTEIN_KINASE_DOM"/>
    <property type="match status" value="1"/>
</dbReference>
<evidence type="ECO:0000256" key="9">
    <source>
        <dbReference type="SAM" id="MobiDB-lite"/>
    </source>
</evidence>
<dbReference type="InterPro" id="IPR000719">
    <property type="entry name" value="Prot_kinase_dom"/>
</dbReference>
<accession>A0A7M7PLR8</accession>
<evidence type="ECO:0000256" key="6">
    <source>
        <dbReference type="ARBA" id="ARBA00022840"/>
    </source>
</evidence>
<dbReference type="PANTHER" id="PTHR24363">
    <property type="entry name" value="SERINE/THREONINE PROTEIN KINASE"/>
    <property type="match status" value="1"/>
</dbReference>
<evidence type="ECO:0000259" key="10">
    <source>
        <dbReference type="PROSITE" id="PS50011"/>
    </source>
</evidence>
<dbReference type="AlphaFoldDB" id="A0A7M7PLR8"/>
<proteinExistence type="predicted"/>
<dbReference type="InterPro" id="IPR011989">
    <property type="entry name" value="ARM-like"/>
</dbReference>